<dbReference type="RefSeq" id="WP_221508380.1">
    <property type="nucleotide sequence ID" value="NZ_JACHEM010000056.1"/>
</dbReference>
<feature type="non-terminal residue" evidence="2">
    <location>
        <position position="1"/>
    </location>
</feature>
<organism evidence="2 3">
    <name type="scientific">Streptomyces candidus</name>
    <dbReference type="NCBI Taxonomy" id="67283"/>
    <lineage>
        <taxon>Bacteria</taxon>
        <taxon>Bacillati</taxon>
        <taxon>Actinomycetota</taxon>
        <taxon>Actinomycetes</taxon>
        <taxon>Kitasatosporales</taxon>
        <taxon>Streptomycetaceae</taxon>
        <taxon>Streptomyces</taxon>
    </lineage>
</organism>
<name>A0A7X0HM89_9ACTN</name>
<gene>
    <name evidence="2" type="ORF">HNQ79_006774</name>
</gene>
<protein>
    <submittedName>
        <fullName evidence="2">Uncharacterized protein</fullName>
    </submittedName>
</protein>
<dbReference type="AlphaFoldDB" id="A0A7X0HM89"/>
<evidence type="ECO:0000313" key="2">
    <source>
        <dbReference type="EMBL" id="MBB6440259.1"/>
    </source>
</evidence>
<proteinExistence type="predicted"/>
<keyword evidence="3" id="KW-1185">Reference proteome</keyword>
<dbReference type="EMBL" id="JACHEM010000056">
    <property type="protein sequence ID" value="MBB6440259.1"/>
    <property type="molecule type" value="Genomic_DNA"/>
</dbReference>
<evidence type="ECO:0000313" key="3">
    <source>
        <dbReference type="Proteomes" id="UP000540423"/>
    </source>
</evidence>
<comment type="caution">
    <text evidence="2">The sequence shown here is derived from an EMBL/GenBank/DDBJ whole genome shotgun (WGS) entry which is preliminary data.</text>
</comment>
<dbReference type="Proteomes" id="UP000540423">
    <property type="component" value="Unassembled WGS sequence"/>
</dbReference>
<feature type="region of interest" description="Disordered" evidence="1">
    <location>
        <begin position="59"/>
        <end position="93"/>
    </location>
</feature>
<sequence>KSKNRAKTLELWKAAVADGAEPAQITAAAVAYAKEVAGQEWRFIKQSDNWLRDRRYEDKYEPDAPGKPHLRAVSGDSYRPFQPNPDVDYSKGF</sequence>
<accession>A0A7X0HM89</accession>
<reference evidence="2 3" key="1">
    <citation type="submission" date="2020-08" db="EMBL/GenBank/DDBJ databases">
        <title>Genomic Encyclopedia of Type Strains, Phase IV (KMG-IV): sequencing the most valuable type-strain genomes for metagenomic binning, comparative biology and taxonomic classification.</title>
        <authorList>
            <person name="Goeker M."/>
        </authorList>
    </citation>
    <scope>NUCLEOTIDE SEQUENCE [LARGE SCALE GENOMIC DNA]</scope>
    <source>
        <strain evidence="2 3">DSM 40141</strain>
    </source>
</reference>
<evidence type="ECO:0000256" key="1">
    <source>
        <dbReference type="SAM" id="MobiDB-lite"/>
    </source>
</evidence>